<comment type="caution">
    <text evidence="2">The sequence shown here is derived from an EMBL/GenBank/DDBJ whole genome shotgun (WGS) entry which is preliminary data.</text>
</comment>
<dbReference type="SUPFAM" id="SSF51735">
    <property type="entry name" value="NAD(P)-binding Rossmann-fold domains"/>
    <property type="match status" value="1"/>
</dbReference>
<proteinExistence type="inferred from homology"/>
<organism evidence="2 3">
    <name type="scientific">Cymbomonas tetramitiformis</name>
    <dbReference type="NCBI Taxonomy" id="36881"/>
    <lineage>
        <taxon>Eukaryota</taxon>
        <taxon>Viridiplantae</taxon>
        <taxon>Chlorophyta</taxon>
        <taxon>Pyramimonadophyceae</taxon>
        <taxon>Pyramimonadales</taxon>
        <taxon>Pyramimonadaceae</taxon>
        <taxon>Cymbomonas</taxon>
    </lineage>
</organism>
<accession>A0AAE0L8W0</accession>
<dbReference type="Gene3D" id="3.30.1780.10">
    <property type="entry name" value="ornithine cyclodeaminase, domain 1"/>
    <property type="match status" value="1"/>
</dbReference>
<dbReference type="GO" id="GO:0042562">
    <property type="term" value="F:hormone binding"/>
    <property type="evidence" value="ECO:0007669"/>
    <property type="project" value="TreeGrafter"/>
</dbReference>
<dbReference type="GO" id="GO:0019752">
    <property type="term" value="P:carboxylic acid metabolic process"/>
    <property type="evidence" value="ECO:0007669"/>
    <property type="project" value="UniProtKB-ARBA"/>
</dbReference>
<reference evidence="2 3" key="1">
    <citation type="journal article" date="2015" name="Genome Biol. Evol.">
        <title>Comparative Genomics of a Bacterivorous Green Alga Reveals Evolutionary Causalities and Consequences of Phago-Mixotrophic Mode of Nutrition.</title>
        <authorList>
            <person name="Burns J.A."/>
            <person name="Paasch A."/>
            <person name="Narechania A."/>
            <person name="Kim E."/>
        </authorList>
    </citation>
    <scope>NUCLEOTIDE SEQUENCE [LARGE SCALE GENOMIC DNA]</scope>
    <source>
        <strain evidence="2 3">PLY_AMNH</strain>
    </source>
</reference>
<dbReference type="GO" id="GO:0016491">
    <property type="term" value="F:oxidoreductase activity"/>
    <property type="evidence" value="ECO:0007669"/>
    <property type="project" value="UniProtKB-ARBA"/>
</dbReference>
<dbReference type="PANTHER" id="PTHR13812">
    <property type="entry name" value="KETIMINE REDUCTASE MU-CRYSTALLIN"/>
    <property type="match status" value="1"/>
</dbReference>
<sequence length="356" mass="37825">MEAKLTPRPLAVPMFMCGAEEVRELLPLSQCIDGTRSALLFISNAEAAMPVRQVVPLPSGAGVLAGMPSYLSQKGVSSLLESVGIAGQASTPLCCTKCITVFPGNGSVGLDSHQGSVLLFEAFNGRLLCILDAHEVTALRTAAASAVATKLLARQNALNGSDVAILGTGVQAYKHIEALQCVTKIASLRIWGRSEHKAEQIAHWARGKWSDLEVHTYRAVADAVKNADVICTLTPSSEPILESAWVAAGAHINAVGSCTPSHQELEPELVRRARVFVDTRAACIKEPGDLVGPLNSGLIHEGHILAEVGEVLMGKRVGREDEDQVTLFKSVGAAIEDLCTAKLVHDNYCLKRGQLL</sequence>
<dbReference type="Gene3D" id="3.40.50.720">
    <property type="entry name" value="NAD(P)-binding Rossmann-like Domain"/>
    <property type="match status" value="1"/>
</dbReference>
<dbReference type="Pfam" id="PF02423">
    <property type="entry name" value="OCD_Mu_crystall"/>
    <property type="match status" value="1"/>
</dbReference>
<dbReference type="InterPro" id="IPR023401">
    <property type="entry name" value="ODC_N"/>
</dbReference>
<evidence type="ECO:0008006" key="4">
    <source>
        <dbReference type="Google" id="ProtNLM"/>
    </source>
</evidence>
<dbReference type="FunFam" id="3.40.50.720:FF:000311">
    <property type="entry name" value="Ornithine cyclodeaminase"/>
    <property type="match status" value="1"/>
</dbReference>
<dbReference type="InterPro" id="IPR036291">
    <property type="entry name" value="NAD(P)-bd_dom_sf"/>
</dbReference>
<dbReference type="InterPro" id="IPR003462">
    <property type="entry name" value="ODC_Mu_crystall"/>
</dbReference>
<evidence type="ECO:0000313" key="3">
    <source>
        <dbReference type="Proteomes" id="UP001190700"/>
    </source>
</evidence>
<evidence type="ECO:0000256" key="1">
    <source>
        <dbReference type="ARBA" id="ARBA00008903"/>
    </source>
</evidence>
<evidence type="ECO:0000313" key="2">
    <source>
        <dbReference type="EMBL" id="KAK3276005.1"/>
    </source>
</evidence>
<protein>
    <recommendedName>
        <fullName evidence="4">Thiomorpholine-carboxylate dehydrogenase</fullName>
    </recommendedName>
</protein>
<name>A0AAE0L8W0_9CHLO</name>
<gene>
    <name evidence="2" type="ORF">CYMTET_15897</name>
</gene>
<dbReference type="PIRSF" id="PIRSF001439">
    <property type="entry name" value="CryM"/>
    <property type="match status" value="1"/>
</dbReference>
<dbReference type="Proteomes" id="UP001190700">
    <property type="component" value="Unassembled WGS sequence"/>
</dbReference>
<dbReference type="PANTHER" id="PTHR13812:SF19">
    <property type="entry name" value="KETIMINE REDUCTASE MU-CRYSTALLIN"/>
    <property type="match status" value="1"/>
</dbReference>
<dbReference type="GO" id="GO:0005737">
    <property type="term" value="C:cytoplasm"/>
    <property type="evidence" value="ECO:0007669"/>
    <property type="project" value="TreeGrafter"/>
</dbReference>
<keyword evidence="3" id="KW-1185">Reference proteome</keyword>
<comment type="similarity">
    <text evidence="1">Belongs to the ornithine cyclodeaminase/mu-crystallin family.</text>
</comment>
<dbReference type="AlphaFoldDB" id="A0AAE0L8W0"/>
<dbReference type="EMBL" id="LGRX02006834">
    <property type="protein sequence ID" value="KAK3276005.1"/>
    <property type="molecule type" value="Genomic_DNA"/>
</dbReference>